<keyword evidence="3" id="KW-1185">Reference proteome</keyword>
<dbReference type="EMBL" id="BGPR01032305">
    <property type="protein sequence ID" value="GBO05800.1"/>
    <property type="molecule type" value="Genomic_DNA"/>
</dbReference>
<evidence type="ECO:0000313" key="1">
    <source>
        <dbReference type="EMBL" id="GBO05799.1"/>
    </source>
</evidence>
<dbReference type="AlphaFoldDB" id="A0A4Y2U2A8"/>
<proteinExistence type="predicted"/>
<evidence type="ECO:0000313" key="3">
    <source>
        <dbReference type="Proteomes" id="UP000499080"/>
    </source>
</evidence>
<accession>A0A4Y2U2A8</accession>
<name>A0A4Y2U2A8_ARAVE</name>
<sequence length="116" mass="13306">MSTIGSICEFDASNPISWDNYAEQLKNFLEANEITDAEKKRAVLLSVRGIKSLSVLRLLLAPETPSTKSYEDLIKVSKEHFAPTSETCRRFQFHKRMQHNIETVSYKIGGRVQFLR</sequence>
<gene>
    <name evidence="1" type="ORF">AVEN_163964_1</name>
    <name evidence="2" type="ORF">AVEN_220529_1</name>
</gene>
<comment type="caution">
    <text evidence="2">The sequence shown here is derived from an EMBL/GenBank/DDBJ whole genome shotgun (WGS) entry which is preliminary data.</text>
</comment>
<dbReference type="OrthoDB" id="6432042at2759"/>
<dbReference type="EMBL" id="BGPR01032303">
    <property type="protein sequence ID" value="GBO05799.1"/>
    <property type="molecule type" value="Genomic_DNA"/>
</dbReference>
<dbReference type="Proteomes" id="UP000499080">
    <property type="component" value="Unassembled WGS sequence"/>
</dbReference>
<reference evidence="2 3" key="1">
    <citation type="journal article" date="2019" name="Sci. Rep.">
        <title>Orb-weaving spider Araneus ventricosus genome elucidates the spidroin gene catalogue.</title>
        <authorList>
            <person name="Kono N."/>
            <person name="Nakamura H."/>
            <person name="Ohtoshi R."/>
            <person name="Moran D.A.P."/>
            <person name="Shinohara A."/>
            <person name="Yoshida Y."/>
            <person name="Fujiwara M."/>
            <person name="Mori M."/>
            <person name="Tomita M."/>
            <person name="Arakawa K."/>
        </authorList>
    </citation>
    <scope>NUCLEOTIDE SEQUENCE [LARGE SCALE GENOMIC DNA]</scope>
</reference>
<protein>
    <submittedName>
        <fullName evidence="2">Uncharacterized protein</fullName>
    </submittedName>
</protein>
<organism evidence="2 3">
    <name type="scientific">Araneus ventricosus</name>
    <name type="common">Orbweaver spider</name>
    <name type="synonym">Epeira ventricosa</name>
    <dbReference type="NCBI Taxonomy" id="182803"/>
    <lineage>
        <taxon>Eukaryota</taxon>
        <taxon>Metazoa</taxon>
        <taxon>Ecdysozoa</taxon>
        <taxon>Arthropoda</taxon>
        <taxon>Chelicerata</taxon>
        <taxon>Arachnida</taxon>
        <taxon>Araneae</taxon>
        <taxon>Araneomorphae</taxon>
        <taxon>Entelegynae</taxon>
        <taxon>Araneoidea</taxon>
        <taxon>Araneidae</taxon>
        <taxon>Araneus</taxon>
    </lineage>
</organism>
<evidence type="ECO:0000313" key="2">
    <source>
        <dbReference type="EMBL" id="GBO05800.1"/>
    </source>
</evidence>